<evidence type="ECO:0000313" key="3">
    <source>
        <dbReference type="Proteomes" id="UP000076871"/>
    </source>
</evidence>
<sequence>MKPNQSLFSDLRPPGITQVLSPAALSGSSKGCSVIDGFSFTWEGQYTSNVAQTVSGAHVVNEESVGNRVSLGLTRRSILTQDAPSPDDDDHEDEFVIPAEFCGYQYGEEGPKRFGTLRKFSSLDFDTDTLESAPSSRQMDSLATNPPVSHQLRKSRSSYMSSFMQSQSTAGVRNKLRKKTRPESATIPAYVQHAMLDLPPGIEQIGNGIGYVRRSKPIHARLSFATLTPRSCHGMFSGTRFPRLAPRHERKKNGNGDYFEHAGSGVSVMGGTRDSEDQMDAVMREMYGSRWNLGTSASELSLAGGADPRVYATLTRTAVGLGLGATALDLTRTRLPTAPAELSTLSPDSTLRLVSPSTLHLVYC</sequence>
<name>A0A165FHL4_9APHY</name>
<dbReference type="EMBL" id="KV427613">
    <property type="protein sequence ID" value="KZT08984.1"/>
    <property type="molecule type" value="Genomic_DNA"/>
</dbReference>
<accession>A0A165FHL4</accession>
<feature type="compositionally biased region" description="Polar residues" evidence="1">
    <location>
        <begin position="130"/>
        <end position="148"/>
    </location>
</feature>
<feature type="region of interest" description="Disordered" evidence="1">
    <location>
        <begin position="129"/>
        <end position="149"/>
    </location>
</feature>
<organism evidence="2 3">
    <name type="scientific">Laetiporus sulphureus 93-53</name>
    <dbReference type="NCBI Taxonomy" id="1314785"/>
    <lineage>
        <taxon>Eukaryota</taxon>
        <taxon>Fungi</taxon>
        <taxon>Dikarya</taxon>
        <taxon>Basidiomycota</taxon>
        <taxon>Agaricomycotina</taxon>
        <taxon>Agaricomycetes</taxon>
        <taxon>Polyporales</taxon>
        <taxon>Laetiporus</taxon>
    </lineage>
</organism>
<dbReference type="RefSeq" id="XP_040766724.1">
    <property type="nucleotide sequence ID" value="XM_040902989.1"/>
</dbReference>
<dbReference type="AlphaFoldDB" id="A0A165FHL4"/>
<dbReference type="InParanoid" id="A0A165FHL4"/>
<reference evidence="2 3" key="1">
    <citation type="journal article" date="2016" name="Mol. Biol. Evol.">
        <title>Comparative Genomics of Early-Diverging Mushroom-Forming Fungi Provides Insights into the Origins of Lignocellulose Decay Capabilities.</title>
        <authorList>
            <person name="Nagy L.G."/>
            <person name="Riley R."/>
            <person name="Tritt A."/>
            <person name="Adam C."/>
            <person name="Daum C."/>
            <person name="Floudas D."/>
            <person name="Sun H."/>
            <person name="Yadav J.S."/>
            <person name="Pangilinan J."/>
            <person name="Larsson K.H."/>
            <person name="Matsuura K."/>
            <person name="Barry K."/>
            <person name="Labutti K."/>
            <person name="Kuo R."/>
            <person name="Ohm R.A."/>
            <person name="Bhattacharya S.S."/>
            <person name="Shirouzu T."/>
            <person name="Yoshinaga Y."/>
            <person name="Martin F.M."/>
            <person name="Grigoriev I.V."/>
            <person name="Hibbett D.S."/>
        </authorList>
    </citation>
    <scope>NUCLEOTIDE SEQUENCE [LARGE SCALE GENOMIC DNA]</scope>
    <source>
        <strain evidence="2 3">93-53</strain>
    </source>
</reference>
<gene>
    <name evidence="2" type="ORF">LAESUDRAFT_568684</name>
</gene>
<dbReference type="Proteomes" id="UP000076871">
    <property type="component" value="Unassembled WGS sequence"/>
</dbReference>
<dbReference type="OrthoDB" id="347657at2759"/>
<protein>
    <submittedName>
        <fullName evidence="2">Uncharacterized protein</fullName>
    </submittedName>
</protein>
<evidence type="ECO:0000256" key="1">
    <source>
        <dbReference type="SAM" id="MobiDB-lite"/>
    </source>
</evidence>
<keyword evidence="3" id="KW-1185">Reference proteome</keyword>
<evidence type="ECO:0000313" key="2">
    <source>
        <dbReference type="EMBL" id="KZT08984.1"/>
    </source>
</evidence>
<proteinExistence type="predicted"/>
<dbReference type="GeneID" id="63820020"/>